<dbReference type="Proteomes" id="UP000678276">
    <property type="component" value="Unassembled WGS sequence"/>
</dbReference>
<dbReference type="InterPro" id="IPR002937">
    <property type="entry name" value="Amino_oxidase"/>
</dbReference>
<dbReference type="InterPro" id="IPR036188">
    <property type="entry name" value="FAD/NAD-bd_sf"/>
</dbReference>
<evidence type="ECO:0000256" key="2">
    <source>
        <dbReference type="ARBA" id="ARBA00038825"/>
    </source>
</evidence>
<dbReference type="RefSeq" id="WP_209593003.1">
    <property type="nucleotide sequence ID" value="NZ_JAGJCF010000002.1"/>
</dbReference>
<evidence type="ECO:0000256" key="1">
    <source>
        <dbReference type="ARBA" id="ARBA00037217"/>
    </source>
</evidence>
<protein>
    <recommendedName>
        <fullName evidence="3">Pyridine nucleotide-disulfide oxidoreductase domain-containing protein 2</fullName>
    </recommendedName>
</protein>
<dbReference type="PANTHER" id="PTHR10668:SF105">
    <property type="entry name" value="DEHYDROGENASE-RELATED"/>
    <property type="match status" value="1"/>
</dbReference>
<dbReference type="Pfam" id="PF01593">
    <property type="entry name" value="Amino_oxidase"/>
    <property type="match status" value="1"/>
</dbReference>
<dbReference type="PANTHER" id="PTHR10668">
    <property type="entry name" value="PHYTOENE DEHYDROGENASE"/>
    <property type="match status" value="1"/>
</dbReference>
<sequence>MAEEFDAVFVGAGHNALAAAVHLASRGWSVGVFEKNDTAGGAARTEEATLPGFRHDLYATNLGLFAGSGFFREHGEALGKHGLAFVPAEDCFASPAPDGSWFGVSKDIEKTVARASSLSPADAERWREMVAGFGADAPHLFALLSAPMGWRHLASLGWRAWRAKGTAGTLEMARFLASSPREFLERNFETPLIRAALGAWGMHLDFAPDVAGGALFPYLEGMVDQTMGMVIGKGGADTIIKAMVARIEELGGSVTTGAEVTEIRNRSGKSDGITLADGRQITARRAVIAGVTPGALVDRLLSGSQGSGQSTFDAGARKFRHGPGTMMVHLALSGLPDWKAGDELKRFLYVHLAPDLDGMARAYAEAMAGLLPRQPLLVVGQQTAVDPSRAPEGQHTLWVQVRMVPGTIKGDAAGTIQATDWSEAGEAYADRVIDLIEDYAPGTKAKILGRYVETPADLERRNPNLVGGDGIGGSHHLSQNFLFRPMPGWARYRTPVKDLYLIGASTWPGGGLGAGSGYILAKDLAGR</sequence>
<comment type="subunit">
    <text evidence="2">Interacts with COX5B; this interaction may contribute to localize PYROXD2 to the inner face of the inner mitochondrial membrane.</text>
</comment>
<gene>
    <name evidence="5" type="ORF">J6595_03110</name>
</gene>
<organism evidence="5 6">
    <name type="scientific">Jiella mangrovi</name>
    <dbReference type="NCBI Taxonomy" id="2821407"/>
    <lineage>
        <taxon>Bacteria</taxon>
        <taxon>Pseudomonadati</taxon>
        <taxon>Pseudomonadota</taxon>
        <taxon>Alphaproteobacteria</taxon>
        <taxon>Hyphomicrobiales</taxon>
        <taxon>Aurantimonadaceae</taxon>
        <taxon>Jiella</taxon>
    </lineage>
</organism>
<keyword evidence="6" id="KW-1185">Reference proteome</keyword>
<evidence type="ECO:0000313" key="6">
    <source>
        <dbReference type="Proteomes" id="UP000678276"/>
    </source>
</evidence>
<comment type="function">
    <text evidence="1">Probable oxidoreductase that may play a role as regulator of mitochondrial function.</text>
</comment>
<evidence type="ECO:0000256" key="3">
    <source>
        <dbReference type="ARBA" id="ARBA00040298"/>
    </source>
</evidence>
<comment type="caution">
    <text evidence="5">The sequence shown here is derived from an EMBL/GenBank/DDBJ whole genome shotgun (WGS) entry which is preliminary data.</text>
</comment>
<evidence type="ECO:0000313" key="5">
    <source>
        <dbReference type="EMBL" id="MBP0614563.1"/>
    </source>
</evidence>
<dbReference type="EMBL" id="JAGJCF010000002">
    <property type="protein sequence ID" value="MBP0614563.1"/>
    <property type="molecule type" value="Genomic_DNA"/>
</dbReference>
<dbReference type="SUPFAM" id="SSF51905">
    <property type="entry name" value="FAD/NAD(P)-binding domain"/>
    <property type="match status" value="1"/>
</dbReference>
<dbReference type="Gene3D" id="3.50.50.60">
    <property type="entry name" value="FAD/NAD(P)-binding domain"/>
    <property type="match status" value="2"/>
</dbReference>
<proteinExistence type="predicted"/>
<evidence type="ECO:0000259" key="4">
    <source>
        <dbReference type="Pfam" id="PF01593"/>
    </source>
</evidence>
<reference evidence="5 6" key="1">
    <citation type="submission" date="2021-04" db="EMBL/GenBank/DDBJ databases">
        <title>Whole genome sequence of Jiella sp. KSK16Y-1.</title>
        <authorList>
            <person name="Tuo L."/>
        </authorList>
    </citation>
    <scope>NUCLEOTIDE SEQUENCE [LARGE SCALE GENOMIC DNA]</scope>
    <source>
        <strain evidence="5 6">KSK16Y-1</strain>
    </source>
</reference>
<accession>A0ABS4BCU2</accession>
<dbReference type="Pfam" id="PF13450">
    <property type="entry name" value="NAD_binding_8"/>
    <property type="match status" value="1"/>
</dbReference>
<name>A0ABS4BCU2_9HYPH</name>
<feature type="domain" description="Amine oxidase" evidence="4">
    <location>
        <begin position="172"/>
        <end position="297"/>
    </location>
</feature>